<evidence type="ECO:0000256" key="9">
    <source>
        <dbReference type="ARBA" id="ARBA00023328"/>
    </source>
</evidence>
<feature type="compositionally biased region" description="Low complexity" evidence="10">
    <location>
        <begin position="179"/>
        <end position="189"/>
    </location>
</feature>
<dbReference type="PANTHER" id="PTHR16040:SF7">
    <property type="entry name" value="AUSTRALIN, ISOFORM A-RELATED"/>
    <property type="match status" value="1"/>
</dbReference>
<dbReference type="GO" id="GO:0051301">
    <property type="term" value="P:cell division"/>
    <property type="evidence" value="ECO:0007669"/>
    <property type="project" value="UniProtKB-KW"/>
</dbReference>
<dbReference type="Gene3D" id="6.10.250.1900">
    <property type="match status" value="1"/>
</dbReference>
<keyword evidence="14" id="KW-1185">Reference proteome</keyword>
<sequence>METPVKDSRRDVRRRFTLEEKKQLLANLDIEVAHRTRQFEESLAHILENFKNHHEGQVLRVPKLVRNITMGEFADKYNGDINECLRGLQREKQGGEPTLDSGLKRKWKDSEDVPGPDDAESCRASKTARIASPVKMNTAKILKARLNKTPGTLRAIRHPHPSFGLMSPTKIRPVSRTISPSKASSSRLPSTKDFNPLLPKTPAFPRAPRKNESLMSINGSPLAIPSKGGLIPSTIDEGEDENEHPTLRRTKSIVIRRDPSFSFPASQQLPGLQSRAPSQTSQHSSQSRSQSPNHLAHSSSGSSSSIPSSSDTVAVSQPSAFMRVPTKDGLILEFDPLLTAPEELDTLEGITDSAKKQAREDMTRLVQAALARWKI</sequence>
<name>A0A4S4KZV7_9AGAM</name>
<keyword evidence="9" id="KW-0137">Centromere</keyword>
<dbReference type="InterPro" id="IPR018851">
    <property type="entry name" value="Borealin_N"/>
</dbReference>
<evidence type="ECO:0000256" key="2">
    <source>
        <dbReference type="ARBA" id="ARBA00004584"/>
    </source>
</evidence>
<accession>A0A4S4KZV7</accession>
<evidence type="ECO:0000256" key="8">
    <source>
        <dbReference type="ARBA" id="ARBA00023306"/>
    </source>
</evidence>
<feature type="region of interest" description="Disordered" evidence="10">
    <location>
        <begin position="91"/>
        <end position="125"/>
    </location>
</feature>
<reference evidence="13 14" key="1">
    <citation type="submission" date="2019-02" db="EMBL/GenBank/DDBJ databases">
        <title>Genome sequencing of the rare red list fungi Phellinidium pouzarii.</title>
        <authorList>
            <person name="Buettner E."/>
            <person name="Kellner H."/>
        </authorList>
    </citation>
    <scope>NUCLEOTIDE SEQUENCE [LARGE SCALE GENOMIC DNA]</scope>
    <source>
        <strain evidence="13 14">DSM 108285</strain>
    </source>
</reference>
<feature type="compositionally biased region" description="Low complexity" evidence="10">
    <location>
        <begin position="298"/>
        <end position="310"/>
    </location>
</feature>
<evidence type="ECO:0000259" key="11">
    <source>
        <dbReference type="Pfam" id="PF10444"/>
    </source>
</evidence>
<evidence type="ECO:0000256" key="3">
    <source>
        <dbReference type="ARBA" id="ARBA00009914"/>
    </source>
</evidence>
<evidence type="ECO:0000256" key="10">
    <source>
        <dbReference type="SAM" id="MobiDB-lite"/>
    </source>
</evidence>
<dbReference type="AlphaFoldDB" id="A0A4S4KZV7"/>
<dbReference type="Proteomes" id="UP000308199">
    <property type="component" value="Unassembled WGS sequence"/>
</dbReference>
<protein>
    <submittedName>
        <fullName evidence="13">Uncharacterized protein</fullName>
    </submittedName>
</protein>
<feature type="domain" description="Borealin C-terminal" evidence="12">
    <location>
        <begin position="182"/>
        <end position="224"/>
    </location>
</feature>
<evidence type="ECO:0000256" key="6">
    <source>
        <dbReference type="ARBA" id="ARBA00022776"/>
    </source>
</evidence>
<dbReference type="GO" id="GO:0005634">
    <property type="term" value="C:nucleus"/>
    <property type="evidence" value="ECO:0007669"/>
    <property type="project" value="UniProtKB-SubCell"/>
</dbReference>
<feature type="compositionally biased region" description="Low complexity" evidence="10">
    <location>
        <begin position="278"/>
        <end position="291"/>
    </location>
</feature>
<keyword evidence="6" id="KW-0498">Mitosis</keyword>
<evidence type="ECO:0000256" key="1">
    <source>
        <dbReference type="ARBA" id="ARBA00004123"/>
    </source>
</evidence>
<dbReference type="GO" id="GO:0000070">
    <property type="term" value="P:mitotic sister chromatid segregation"/>
    <property type="evidence" value="ECO:0007669"/>
    <property type="project" value="TreeGrafter"/>
</dbReference>
<evidence type="ECO:0000256" key="4">
    <source>
        <dbReference type="ARBA" id="ARBA00022454"/>
    </source>
</evidence>
<evidence type="ECO:0000256" key="5">
    <source>
        <dbReference type="ARBA" id="ARBA00022618"/>
    </source>
</evidence>
<keyword evidence="4" id="KW-0158">Chromosome</keyword>
<evidence type="ECO:0000313" key="14">
    <source>
        <dbReference type="Proteomes" id="UP000308199"/>
    </source>
</evidence>
<feature type="compositionally biased region" description="Polar residues" evidence="10">
    <location>
        <begin position="263"/>
        <end position="277"/>
    </location>
</feature>
<comment type="subcellular location">
    <subcellularLocation>
        <location evidence="2">Chromosome</location>
        <location evidence="2">Centromere</location>
    </subcellularLocation>
    <subcellularLocation>
        <location evidence="1">Nucleus</location>
    </subcellularLocation>
</comment>
<dbReference type="PANTHER" id="PTHR16040">
    <property type="entry name" value="AUSTRALIN, ISOFORM A-RELATED"/>
    <property type="match status" value="1"/>
</dbReference>
<dbReference type="EMBL" id="SGPK01000336">
    <property type="protein sequence ID" value="THH04516.1"/>
    <property type="molecule type" value="Genomic_DNA"/>
</dbReference>
<feature type="domain" description="Borealin N-terminal" evidence="11">
    <location>
        <begin position="20"/>
        <end position="76"/>
    </location>
</feature>
<evidence type="ECO:0000256" key="7">
    <source>
        <dbReference type="ARBA" id="ARBA00023242"/>
    </source>
</evidence>
<gene>
    <name evidence="13" type="ORF">EW145_g5467</name>
</gene>
<dbReference type="GO" id="GO:0051233">
    <property type="term" value="C:spindle midzone"/>
    <property type="evidence" value="ECO:0007669"/>
    <property type="project" value="TreeGrafter"/>
</dbReference>
<feature type="region of interest" description="Disordered" evidence="10">
    <location>
        <begin position="153"/>
        <end position="312"/>
    </location>
</feature>
<organism evidence="13 14">
    <name type="scientific">Phellinidium pouzarii</name>
    <dbReference type="NCBI Taxonomy" id="167371"/>
    <lineage>
        <taxon>Eukaryota</taxon>
        <taxon>Fungi</taxon>
        <taxon>Dikarya</taxon>
        <taxon>Basidiomycota</taxon>
        <taxon>Agaricomycotina</taxon>
        <taxon>Agaricomycetes</taxon>
        <taxon>Hymenochaetales</taxon>
        <taxon>Hymenochaetaceae</taxon>
        <taxon>Phellinidium</taxon>
    </lineage>
</organism>
<proteinExistence type="inferred from homology"/>
<dbReference type="GO" id="GO:0032133">
    <property type="term" value="C:chromosome passenger complex"/>
    <property type="evidence" value="ECO:0007669"/>
    <property type="project" value="TreeGrafter"/>
</dbReference>
<keyword evidence="8" id="KW-0131">Cell cycle</keyword>
<dbReference type="InterPro" id="IPR046466">
    <property type="entry name" value="Borealin_C"/>
</dbReference>
<keyword evidence="7" id="KW-0539">Nucleus</keyword>
<dbReference type="GO" id="GO:0000775">
    <property type="term" value="C:chromosome, centromeric region"/>
    <property type="evidence" value="ECO:0007669"/>
    <property type="project" value="UniProtKB-SubCell"/>
</dbReference>
<comment type="similarity">
    <text evidence="3">Belongs to the borealin family.</text>
</comment>
<comment type="caution">
    <text evidence="13">The sequence shown here is derived from an EMBL/GenBank/DDBJ whole genome shotgun (WGS) entry which is preliminary data.</text>
</comment>
<dbReference type="Pfam" id="PF10444">
    <property type="entry name" value="Nbl1_Borealin_N"/>
    <property type="match status" value="1"/>
</dbReference>
<dbReference type="Pfam" id="PF10512">
    <property type="entry name" value="Borealin"/>
    <property type="match status" value="1"/>
</dbReference>
<dbReference type="InterPro" id="IPR018867">
    <property type="entry name" value="Cell_div_borealin"/>
</dbReference>
<dbReference type="OrthoDB" id="2392550at2759"/>
<evidence type="ECO:0000259" key="12">
    <source>
        <dbReference type="Pfam" id="PF10512"/>
    </source>
</evidence>
<evidence type="ECO:0000313" key="13">
    <source>
        <dbReference type="EMBL" id="THH04516.1"/>
    </source>
</evidence>
<keyword evidence="5" id="KW-0132">Cell division</keyword>